<evidence type="ECO:0000313" key="3">
    <source>
        <dbReference type="Proteomes" id="UP000076858"/>
    </source>
</evidence>
<reference evidence="2 3" key="1">
    <citation type="submission" date="2016-03" db="EMBL/GenBank/DDBJ databases">
        <title>EvidentialGene: Evidence-directed Construction of Genes on Genomes.</title>
        <authorList>
            <person name="Gilbert D.G."/>
            <person name="Choi J.-H."/>
            <person name="Mockaitis K."/>
            <person name="Colbourne J."/>
            <person name="Pfrender M."/>
        </authorList>
    </citation>
    <scope>NUCLEOTIDE SEQUENCE [LARGE SCALE GENOMIC DNA]</scope>
    <source>
        <strain evidence="2 3">Xinb3</strain>
        <tissue evidence="2">Complete organism</tissue>
    </source>
</reference>
<name>A0A164R385_9CRUS</name>
<gene>
    <name evidence="2" type="ORF">APZ42_027775</name>
</gene>
<dbReference type="AlphaFoldDB" id="A0A164R385"/>
<dbReference type="EMBL" id="LRGB01002244">
    <property type="protein sequence ID" value="KZS08298.1"/>
    <property type="molecule type" value="Genomic_DNA"/>
</dbReference>
<keyword evidence="1" id="KW-0812">Transmembrane</keyword>
<keyword evidence="1" id="KW-0472">Membrane</keyword>
<comment type="caution">
    <text evidence="2">The sequence shown here is derived from an EMBL/GenBank/DDBJ whole genome shotgun (WGS) entry which is preliminary data.</text>
</comment>
<sequence>MQANLGNFFTVKRCTLSLPTKPWPQHRLGLVQVQQKTKTLNKGDTRVAGVKSQKCFVLVQNSLFFIAKDFAKFHSNLKATFSKVAVVSLTSGHTYDKIANFLHAIILDYELNGKVQHIVTDNGYHFVILFGFFLHLPLWLLRMKTIAKKSVQMLVLKL</sequence>
<accession>A0A164R385</accession>
<dbReference type="Proteomes" id="UP000076858">
    <property type="component" value="Unassembled WGS sequence"/>
</dbReference>
<protein>
    <recommendedName>
        <fullName evidence="4">DUF659 domain-containing protein</fullName>
    </recommendedName>
</protein>
<organism evidence="2 3">
    <name type="scientific">Daphnia magna</name>
    <dbReference type="NCBI Taxonomy" id="35525"/>
    <lineage>
        <taxon>Eukaryota</taxon>
        <taxon>Metazoa</taxon>
        <taxon>Ecdysozoa</taxon>
        <taxon>Arthropoda</taxon>
        <taxon>Crustacea</taxon>
        <taxon>Branchiopoda</taxon>
        <taxon>Diplostraca</taxon>
        <taxon>Cladocera</taxon>
        <taxon>Anomopoda</taxon>
        <taxon>Daphniidae</taxon>
        <taxon>Daphnia</taxon>
    </lineage>
</organism>
<evidence type="ECO:0000313" key="2">
    <source>
        <dbReference type="EMBL" id="KZS08298.1"/>
    </source>
</evidence>
<feature type="transmembrane region" description="Helical" evidence="1">
    <location>
        <begin position="123"/>
        <end position="141"/>
    </location>
</feature>
<proteinExistence type="predicted"/>
<evidence type="ECO:0000256" key="1">
    <source>
        <dbReference type="SAM" id="Phobius"/>
    </source>
</evidence>
<keyword evidence="3" id="KW-1185">Reference proteome</keyword>
<keyword evidence="1" id="KW-1133">Transmembrane helix</keyword>
<evidence type="ECO:0008006" key="4">
    <source>
        <dbReference type="Google" id="ProtNLM"/>
    </source>
</evidence>